<evidence type="ECO:0000313" key="2">
    <source>
        <dbReference type="EMBL" id="QJR16490.1"/>
    </source>
</evidence>
<accession>A0A6M4HA53</accession>
<dbReference type="Gene3D" id="3.40.50.150">
    <property type="entry name" value="Vaccinia Virus protein VP39"/>
    <property type="match status" value="1"/>
</dbReference>
<dbReference type="AlphaFoldDB" id="A0A6M4HA53"/>
<dbReference type="GO" id="GO:0008757">
    <property type="term" value="F:S-adenosylmethionine-dependent methyltransferase activity"/>
    <property type="evidence" value="ECO:0007669"/>
    <property type="project" value="InterPro"/>
</dbReference>
<name>A0A6M4HA53_9PROT</name>
<organism evidence="2 3">
    <name type="scientific">Usitatibacter palustris</name>
    <dbReference type="NCBI Taxonomy" id="2732487"/>
    <lineage>
        <taxon>Bacteria</taxon>
        <taxon>Pseudomonadati</taxon>
        <taxon>Pseudomonadota</taxon>
        <taxon>Betaproteobacteria</taxon>
        <taxon>Nitrosomonadales</taxon>
        <taxon>Usitatibacteraceae</taxon>
        <taxon>Usitatibacter</taxon>
    </lineage>
</organism>
<dbReference type="GO" id="GO:0043770">
    <property type="term" value="F:demethylmenaquinone methyltransferase activity"/>
    <property type="evidence" value="ECO:0007669"/>
    <property type="project" value="UniProtKB-EC"/>
</dbReference>
<dbReference type="InterPro" id="IPR029063">
    <property type="entry name" value="SAM-dependent_MTases_sf"/>
</dbReference>
<dbReference type="PANTHER" id="PTHR43861">
    <property type="entry name" value="TRANS-ACONITATE 2-METHYLTRANSFERASE-RELATED"/>
    <property type="match status" value="1"/>
</dbReference>
<dbReference type="EMBL" id="CP053073">
    <property type="protein sequence ID" value="QJR16490.1"/>
    <property type="molecule type" value="Genomic_DNA"/>
</dbReference>
<dbReference type="RefSeq" id="WP_171164640.1">
    <property type="nucleotide sequence ID" value="NZ_CP053073.1"/>
</dbReference>
<keyword evidence="3" id="KW-1185">Reference proteome</keyword>
<dbReference type="Proteomes" id="UP000503096">
    <property type="component" value="Chromosome"/>
</dbReference>
<dbReference type="GO" id="GO:0032259">
    <property type="term" value="P:methylation"/>
    <property type="evidence" value="ECO:0007669"/>
    <property type="project" value="UniProtKB-KW"/>
</dbReference>
<dbReference type="InterPro" id="IPR013216">
    <property type="entry name" value="Methyltransf_11"/>
</dbReference>
<evidence type="ECO:0000313" key="3">
    <source>
        <dbReference type="Proteomes" id="UP000503096"/>
    </source>
</evidence>
<dbReference type="CDD" id="cd02440">
    <property type="entry name" value="AdoMet_MTases"/>
    <property type="match status" value="1"/>
</dbReference>
<keyword evidence="2" id="KW-0489">Methyltransferase</keyword>
<proteinExistence type="predicted"/>
<protein>
    <submittedName>
        <fullName evidence="2">2-methoxy-6-polyprenyl-1,4-benzoquinol methylase, mitochondrial</fullName>
        <ecNumber evidence="2">2.1.1.163</ecNumber>
    </submittedName>
</protein>
<sequence length="276" mass="30743">MKEVLLDADRVLAGYDAVARMYPFVPSLSHWRAWEYAAYQRYRIAGSVLDLGCGDGQYFRLLWPDVRDVTGVDASEPVIELARRSGVYTRVHHAFAHELPVADASADAVFANCSLEHMDHLDQVLAEIRRCLVPGGTLLCSVVTDRFLSWSVLPMLVREAGGEALARQALDQFIAYHHLVNPLTVGQWQRRFTEAGFTVEEHVPILPLYNSGLFLLADGAWHVKQGDGELGDSLYRAFSANPGFTAAFRLIVEGLLRMETDWRTGSGAVFAVRKAH</sequence>
<dbReference type="EC" id="2.1.1.163" evidence="2"/>
<dbReference type="Pfam" id="PF08241">
    <property type="entry name" value="Methyltransf_11"/>
    <property type="match status" value="1"/>
</dbReference>
<dbReference type="InParanoid" id="A0A6M4HA53"/>
<dbReference type="SUPFAM" id="SSF53335">
    <property type="entry name" value="S-adenosyl-L-methionine-dependent methyltransferases"/>
    <property type="match status" value="1"/>
</dbReference>
<keyword evidence="2" id="KW-0808">Transferase</keyword>
<gene>
    <name evidence="2" type="ORF">DSM104440_03325</name>
</gene>
<feature type="domain" description="Methyltransferase type 11" evidence="1">
    <location>
        <begin position="49"/>
        <end position="140"/>
    </location>
</feature>
<evidence type="ECO:0000259" key="1">
    <source>
        <dbReference type="Pfam" id="PF08241"/>
    </source>
</evidence>
<dbReference type="KEGG" id="upl:DSM104440_03325"/>
<reference evidence="2 3" key="1">
    <citation type="submission" date="2020-04" db="EMBL/GenBank/DDBJ databases">
        <title>Usitatibacter rugosus gen. nov., sp. nov. and Usitatibacter palustris sp. nov., novel members of Usitatibacteraceae fam. nov. within the order Nitrosomonadales isolated from soil.</title>
        <authorList>
            <person name="Huber K.J."/>
            <person name="Neumann-Schaal M."/>
            <person name="Geppert A."/>
            <person name="Luckner M."/>
            <person name="Wanner G."/>
            <person name="Overmann J."/>
        </authorList>
    </citation>
    <scope>NUCLEOTIDE SEQUENCE [LARGE SCALE GENOMIC DNA]</scope>
    <source>
        <strain evidence="2 3">Swamp67</strain>
    </source>
</reference>
<dbReference type="PANTHER" id="PTHR43861:SF1">
    <property type="entry name" value="TRANS-ACONITATE 2-METHYLTRANSFERASE"/>
    <property type="match status" value="1"/>
</dbReference>